<sequence>MPAHMYHVGLDENLVWARCDDLVKWLDALVHNSFIRCSTPGIGRYWYIKHMSQLHVFAPTMMIKETFALRGNIFDEAIAFTSTMSIREPWKSPDVILELSAIPITNDLLNERFCNIHEMKNLSSKDLVNNLGTIARSGTKDFMEALSAGADVSMIGQFGVGFYSAYLIADKVIVTSKQNDDKYVWESQVGGSFTITRATSGKALGRGTKITLLS</sequence>
<comment type="caution">
    <text evidence="1">The sequence shown here is derived from an EMBL/GenBank/DDBJ whole genome shotgun (WGS) entry which is preliminary data.</text>
</comment>
<evidence type="ECO:0000313" key="1">
    <source>
        <dbReference type="EMBL" id="KAI8533247.1"/>
    </source>
</evidence>
<proteinExistence type="predicted"/>
<dbReference type="Proteomes" id="UP001062846">
    <property type="component" value="Chromosome 11"/>
</dbReference>
<accession>A0ACC0LY56</accession>
<protein>
    <submittedName>
        <fullName evidence="1">Uncharacterized protein</fullName>
    </submittedName>
</protein>
<keyword evidence="2" id="KW-1185">Reference proteome</keyword>
<gene>
    <name evidence="1" type="ORF">RHMOL_Rhmol11G0282800</name>
</gene>
<organism evidence="1 2">
    <name type="scientific">Rhododendron molle</name>
    <name type="common">Chinese azalea</name>
    <name type="synonym">Azalea mollis</name>
    <dbReference type="NCBI Taxonomy" id="49168"/>
    <lineage>
        <taxon>Eukaryota</taxon>
        <taxon>Viridiplantae</taxon>
        <taxon>Streptophyta</taxon>
        <taxon>Embryophyta</taxon>
        <taxon>Tracheophyta</taxon>
        <taxon>Spermatophyta</taxon>
        <taxon>Magnoliopsida</taxon>
        <taxon>eudicotyledons</taxon>
        <taxon>Gunneridae</taxon>
        <taxon>Pentapetalae</taxon>
        <taxon>asterids</taxon>
        <taxon>Ericales</taxon>
        <taxon>Ericaceae</taxon>
        <taxon>Ericoideae</taxon>
        <taxon>Rhodoreae</taxon>
        <taxon>Rhododendron</taxon>
    </lineage>
</organism>
<dbReference type="EMBL" id="CM046398">
    <property type="protein sequence ID" value="KAI8533247.1"/>
    <property type="molecule type" value="Genomic_DNA"/>
</dbReference>
<reference evidence="1" key="1">
    <citation type="submission" date="2022-02" db="EMBL/GenBank/DDBJ databases">
        <title>Plant Genome Project.</title>
        <authorList>
            <person name="Zhang R.-G."/>
        </authorList>
    </citation>
    <scope>NUCLEOTIDE SEQUENCE</scope>
    <source>
        <strain evidence="1">AT1</strain>
    </source>
</reference>
<name>A0ACC0LY56_RHOML</name>
<evidence type="ECO:0000313" key="2">
    <source>
        <dbReference type="Proteomes" id="UP001062846"/>
    </source>
</evidence>